<evidence type="ECO:0000313" key="2">
    <source>
        <dbReference type="Proteomes" id="UP001595752"/>
    </source>
</evidence>
<comment type="caution">
    <text evidence="1">The sequence shown here is derived from an EMBL/GenBank/DDBJ whole genome shotgun (WGS) entry which is preliminary data.</text>
</comment>
<name>A0ABV8B5X3_9BACI</name>
<reference evidence="2" key="1">
    <citation type="journal article" date="2019" name="Int. J. Syst. Evol. Microbiol.">
        <title>The Global Catalogue of Microorganisms (GCM) 10K type strain sequencing project: providing services to taxonomists for standard genome sequencing and annotation.</title>
        <authorList>
            <consortium name="The Broad Institute Genomics Platform"/>
            <consortium name="The Broad Institute Genome Sequencing Center for Infectious Disease"/>
            <person name="Wu L."/>
            <person name="Ma J."/>
        </authorList>
    </citation>
    <scope>NUCLEOTIDE SEQUENCE [LARGE SCALE GENOMIC DNA]</scope>
    <source>
        <strain evidence="2">CCUG 61889</strain>
    </source>
</reference>
<sequence length="41" mass="4837">MSKLSKVLRSAALKRGIKLARKRLFPIIMNEIRRRKSDKKV</sequence>
<keyword evidence="2" id="KW-1185">Reference proteome</keyword>
<dbReference type="EMBL" id="JBHRZT010000072">
    <property type="protein sequence ID" value="MFC3885693.1"/>
    <property type="molecule type" value="Genomic_DNA"/>
</dbReference>
<protein>
    <submittedName>
        <fullName evidence="1">Uncharacterized protein</fullName>
    </submittedName>
</protein>
<dbReference type="Proteomes" id="UP001595752">
    <property type="component" value="Unassembled WGS sequence"/>
</dbReference>
<organism evidence="1 2">
    <name type="scientific">Bacillus songklensis</name>
    <dbReference type="NCBI Taxonomy" id="1069116"/>
    <lineage>
        <taxon>Bacteria</taxon>
        <taxon>Bacillati</taxon>
        <taxon>Bacillota</taxon>
        <taxon>Bacilli</taxon>
        <taxon>Bacillales</taxon>
        <taxon>Bacillaceae</taxon>
        <taxon>Bacillus</taxon>
    </lineage>
</organism>
<accession>A0ABV8B5X3</accession>
<gene>
    <name evidence="1" type="ORF">ACFOU2_20345</name>
</gene>
<evidence type="ECO:0000313" key="1">
    <source>
        <dbReference type="EMBL" id="MFC3885693.1"/>
    </source>
</evidence>
<proteinExistence type="predicted"/>